<accession>A0ACC2HZA1</accession>
<sequence length="237" mass="24842">MQTYILALLLAIGALPFHSAAIISDANHSVSTSTVAPDLYSTNKPHVFPHNHLKRRNTAHLPNTVNTSTSPTTPGHTDELVTLDSDALTRLADLADINEFAASITLVANIADLAELLASQIVNHSANLPANRAAASVSTSTSTSTANPTDPPAYNTGLLTARENPETPPTKPTCSLAPHTAPSQHHAGADADTDTCTCVCDHVQPCTTPAKTPPILFECVVGLVLLFGYTAWVLAVN</sequence>
<keyword evidence="2" id="KW-1185">Reference proteome</keyword>
<dbReference type="Proteomes" id="UP001153331">
    <property type="component" value="Unassembled WGS sequence"/>
</dbReference>
<reference evidence="1" key="1">
    <citation type="submission" date="2022-11" db="EMBL/GenBank/DDBJ databases">
        <title>Genome Sequence of Boeremia exigua.</title>
        <authorList>
            <person name="Buettner E."/>
        </authorList>
    </citation>
    <scope>NUCLEOTIDE SEQUENCE</scope>
    <source>
        <strain evidence="1">CU02</strain>
    </source>
</reference>
<proteinExistence type="predicted"/>
<gene>
    <name evidence="1" type="ORF">OPT61_g8589</name>
</gene>
<name>A0ACC2HZA1_9PLEO</name>
<evidence type="ECO:0000313" key="2">
    <source>
        <dbReference type="Proteomes" id="UP001153331"/>
    </source>
</evidence>
<protein>
    <submittedName>
        <fullName evidence="1">Uncharacterized protein</fullName>
    </submittedName>
</protein>
<comment type="caution">
    <text evidence="1">The sequence shown here is derived from an EMBL/GenBank/DDBJ whole genome shotgun (WGS) entry which is preliminary data.</text>
</comment>
<organism evidence="1 2">
    <name type="scientific">Boeremia exigua</name>
    <dbReference type="NCBI Taxonomy" id="749465"/>
    <lineage>
        <taxon>Eukaryota</taxon>
        <taxon>Fungi</taxon>
        <taxon>Dikarya</taxon>
        <taxon>Ascomycota</taxon>
        <taxon>Pezizomycotina</taxon>
        <taxon>Dothideomycetes</taxon>
        <taxon>Pleosporomycetidae</taxon>
        <taxon>Pleosporales</taxon>
        <taxon>Pleosporineae</taxon>
        <taxon>Didymellaceae</taxon>
        <taxon>Boeremia</taxon>
    </lineage>
</organism>
<evidence type="ECO:0000313" key="1">
    <source>
        <dbReference type="EMBL" id="KAJ8107836.1"/>
    </source>
</evidence>
<dbReference type="EMBL" id="JAPHNI010000851">
    <property type="protein sequence ID" value="KAJ8107836.1"/>
    <property type="molecule type" value="Genomic_DNA"/>
</dbReference>